<dbReference type="Gene3D" id="3.30.40.10">
    <property type="entry name" value="Zinc/RING finger domain, C3HC4 (zinc finger)"/>
    <property type="match status" value="2"/>
</dbReference>
<dbReference type="CDD" id="cd15489">
    <property type="entry name" value="PHD_SF"/>
    <property type="match status" value="1"/>
</dbReference>
<dbReference type="InterPro" id="IPR013637">
    <property type="entry name" value="Lys_sp_deMease-like_dom"/>
</dbReference>
<dbReference type="InterPro" id="IPR019787">
    <property type="entry name" value="Znf_PHD-finger"/>
</dbReference>
<dbReference type="Pfam" id="PF01388">
    <property type="entry name" value="ARID"/>
    <property type="match status" value="1"/>
</dbReference>
<feature type="compositionally biased region" description="Low complexity" evidence="9">
    <location>
        <begin position="1958"/>
        <end position="1967"/>
    </location>
</feature>
<sequence length="2387" mass="261540">MPWPVTSPRRRSRAPSAPASTLQPHTPPTGLSHHHADSRQPSPVDSCHRDPGDCAFTRHHTPSRLRRLIASAFPLFVFGAPTPTSAFPHHTSPLLADRSSFRLALPTDTRIQPHTMTTTKQGSAQNGAPPSSSSTDSVPQRIIVKSVNGHEPVKLEPTSSTSASASRSASAHLATPLSSPTKSNGTSSPSKSPTKARRVQPIIVSSREFGPSAGGDSDDDSKDGDSELTKGPSVKRLSRKSKSDAMSAIAGKELDDPASAPTAQHAPVAPSGNPALHPARKLLQHQSFPPLVFDTNPAQPTASGSVLDPQKVAIPTSIATPRRPPPRLRPRLFELEEAPIFYPTPEEFVDPMKYIAWVASPQGGNAKTYGIAKIVPPEGWNPECVLDEQSFRFRTRVQRLNSLSADARASQNYQEQLQKFHAQQGRKRVSVPVIDGRSVDLYQLKLIVSGLGGYDAVCRARKWSDATKQIGYNDKDCAQLSTQVKAAYTRIILPFEEFMTKAKEQTRAGAASISPNLAQSATMGSVPSGDTNDASLHNVSTSPSVEAADRNVQSHTPEPLGAAGAADLLASATSAVDSATQSPSTVASTRRSARKRSEATSTPASGSRHPLQLASSPATPLASRRRKGVSPLVDTDLHARAATGHPGAEEQMCEICLRGEDGPNMLLCDECNRGYHMYCLQPPLTSIPKSQWFCPPCLVGTGHDFGFDDGETHSLYTFWQRAEAFKREWWSKRPDRVWTPDVADAPEANVERRTNGLARRIHGTDLTVSEDDVEREFWRLVHSQSEEVEVEYGADVHSTTHGSALPTQETHPLSPYSRDKWNLNNLPILPGSLLQYIKSDISGMTIPWIYVGMIFSTFCWHNEDHYTYSINYQHWGETKTWYGVPGEDADKLENAMRKAAPDLFETLPDLLFHLTTMMSPEKLKKEGVRVYACDQRANEFVVTFPKAYHSGFNHGINLNEAVNFALPDWISDDLESVRRYQHFGKPAVFSHDQLLITVSQQSQSIETSVWLEAPMQEMVDREIAKRNALREIIPDLKEEVYDEDVPESQYICAHCTLFCYLGQLTSPKADGVACLDHGFEVCNADAPVKWTLKLRFSDDQLRSILAKVSERAAIPRNWIQRLKKTLSLGPNPPLRTLRTLLHEGEKIAFSLEPLEDLKAFVTCANSWVDRANVFLVRKLHKRRGEPTQAPAARGRRSKGGASGDDSARRVSIDASAEDPDSVADRSPEALYALLNELDSLHFDAPEIASLRALVQELEEFVGRSNEILRQRKECEPNLKDCESVLTLGSSLNVDAPQIKELSDYVERRKWVQEVSESRDAYLYYHEVEGLLERADSCGLADHELRKELEQRREAGARWTGRAREALEGDAALTIGVLEELSEASAEIPVVLEVAQDVSNALTKAKELQKTMQTLHKSLQAGTPTPAAVDADGDLSMVSISENSDAANRLALLPDARRAVRAVRSNKLEVEHAQEIEKAIQIHDSWRVAFNQIMQTVAASHRRFTDADRDAELDRMVERVENTTDPSDDQPRAESRACVCRSSAPVAVPSSSAAECSRCHVRYHLSCIKVRASEVSRADGGWTCPFCPWTGNAAFLKTRRAVSVTELSKLVYEQDHRRDQFQFLPLEWDAIEEVVAKAKRFEFAAKRMIKTLSLMRRDQKQAILAHWLRRSIGCPVDVLGPEKINMLDLISETLLALGPDPADERPAPSAPARPKLETPTRSEDRNEPEAQHGSSSRPGGRGATDSASPAVREDRKRKAKRGKRAKLVFREEIGLGAYRDRQPIYCLCHEPESGRMIACDKCMLWFHTQCVRLDDPPNLGDEPWICPMCCIKAERKYPQAEVRVKEMGVTDPDLWLDIRATLRSLEKPVSKLQSWSSREDKRIVLHLEKFTPAIHAEEVHSQGTKRARLESDTPSKARPSVGRSDSISTPAKDSGSLPYAPAPVPSEAARGIAPAPVPAAASQVQLPPADGPVPKVVGGDESLGPVSPLQTEPKTVPSPAPGGFDWAQSARRRHAEGMDNLYRRGITDAMLMRFYVGWNGRVLVHPMLDATGAVVEVQLGEAIRLHADDPEGVRVIRAAIERHNARMERSAAAAPGVMRAYGPTDDHAAPRMPYAREEMLPPPQRHEVPMLPSHSRYSGGSPGSVPSHVAGDRDGRYIEPELRAMRSPAAGVAATSPAIRSNVTHEPAHSYVRGSATPLVGSNGVASVSSSYAAAPRHASHSAYSSERDYRAPYPAPSHAEPEGARTPALMPTYAAVKPEQLTPGVGYGALDPAMMADDASRAEAGSEGVPAKRASPAQTPPVAQARAVPAADEQAAQDGKVAEPGAADKRQAPVPAEPKKENGAAEDLETVREQARNMARRMRPDASDAEIERLVQNFIGGADGAGA</sequence>
<name>A0A081CCW5_PSEA2</name>
<dbReference type="InterPro" id="IPR001606">
    <property type="entry name" value="ARID_dom"/>
</dbReference>
<evidence type="ECO:0000259" key="12">
    <source>
        <dbReference type="PROSITE" id="PS51183"/>
    </source>
</evidence>
<evidence type="ECO:0000256" key="6">
    <source>
        <dbReference type="ARBA" id="ARBA00023004"/>
    </source>
</evidence>
<dbReference type="Pfam" id="PF08429">
    <property type="entry name" value="PLU-1"/>
    <property type="match status" value="1"/>
</dbReference>
<evidence type="ECO:0000313" key="14">
    <source>
        <dbReference type="EMBL" id="GAK64511.1"/>
    </source>
</evidence>
<dbReference type="SUPFAM" id="SSF57903">
    <property type="entry name" value="FYVE/PHD zinc finger"/>
    <property type="match status" value="3"/>
</dbReference>
<feature type="compositionally biased region" description="Low complexity" evidence="9">
    <location>
        <begin position="158"/>
        <end position="171"/>
    </location>
</feature>
<dbReference type="PROSITE" id="PS51184">
    <property type="entry name" value="JMJC"/>
    <property type="match status" value="1"/>
</dbReference>
<feature type="region of interest" description="Disordered" evidence="9">
    <location>
        <begin position="1"/>
        <end position="49"/>
    </location>
</feature>
<evidence type="ECO:0000313" key="15">
    <source>
        <dbReference type="Proteomes" id="UP000053758"/>
    </source>
</evidence>
<feature type="domain" description="ARID" evidence="11">
    <location>
        <begin position="407"/>
        <end position="500"/>
    </location>
</feature>
<feature type="region of interest" description="Disordered" evidence="9">
    <location>
        <begin position="1895"/>
        <end position="1944"/>
    </location>
</feature>
<dbReference type="FunFam" id="1.10.150.60:FF:000016">
    <property type="entry name" value="Putative Lysine-specific demethylase 5B"/>
    <property type="match status" value="1"/>
</dbReference>
<dbReference type="SMART" id="SM00501">
    <property type="entry name" value="BRIGHT"/>
    <property type="match status" value="1"/>
</dbReference>
<feature type="compositionally biased region" description="Low complexity" evidence="9">
    <location>
        <begin position="2296"/>
        <end position="2317"/>
    </location>
</feature>
<proteinExistence type="predicted"/>
<dbReference type="Gene3D" id="2.60.120.650">
    <property type="entry name" value="Cupin"/>
    <property type="match status" value="1"/>
</dbReference>
<evidence type="ECO:0000256" key="8">
    <source>
        <dbReference type="PROSITE-ProRule" id="PRU00146"/>
    </source>
</evidence>
<dbReference type="PANTHER" id="PTHR10694">
    <property type="entry name" value="LYSINE-SPECIFIC DEMETHYLASE"/>
    <property type="match status" value="1"/>
</dbReference>
<feature type="region of interest" description="Disordered" evidence="9">
    <location>
        <begin position="1184"/>
        <end position="1223"/>
    </location>
</feature>
<evidence type="ECO:0000256" key="5">
    <source>
        <dbReference type="ARBA" id="ARBA00022833"/>
    </source>
</evidence>
<feature type="region of interest" description="Disordered" evidence="9">
    <location>
        <begin position="520"/>
        <end position="561"/>
    </location>
</feature>
<feature type="domain" description="PHD-type" evidence="10">
    <location>
        <begin position="1782"/>
        <end position="1831"/>
    </location>
</feature>
<feature type="region of interest" description="Disordered" evidence="9">
    <location>
        <begin position="1958"/>
        <end position="2003"/>
    </location>
</feature>
<feature type="region of interest" description="Disordered" evidence="9">
    <location>
        <begin position="574"/>
        <end position="631"/>
    </location>
</feature>
<dbReference type="Pfam" id="PF02375">
    <property type="entry name" value="JmjN"/>
    <property type="match status" value="1"/>
</dbReference>
<keyword evidence="5" id="KW-0862">Zinc</keyword>
<dbReference type="SMART" id="SM01014">
    <property type="entry name" value="ARID"/>
    <property type="match status" value="1"/>
</dbReference>
<dbReference type="Pfam" id="PF02928">
    <property type="entry name" value="zf-C5HC2"/>
    <property type="match status" value="1"/>
</dbReference>
<dbReference type="GO" id="GO:0000785">
    <property type="term" value="C:chromatin"/>
    <property type="evidence" value="ECO:0007669"/>
    <property type="project" value="TreeGrafter"/>
</dbReference>
<evidence type="ECO:0000256" key="7">
    <source>
        <dbReference type="ARBA" id="ARBA00023242"/>
    </source>
</evidence>
<dbReference type="SMART" id="SM00558">
    <property type="entry name" value="JmjC"/>
    <property type="match status" value="1"/>
</dbReference>
<dbReference type="GO" id="GO:0006355">
    <property type="term" value="P:regulation of DNA-templated transcription"/>
    <property type="evidence" value="ECO:0007669"/>
    <property type="project" value="TreeGrafter"/>
</dbReference>
<keyword evidence="2" id="KW-0479">Metal-binding</keyword>
<feature type="compositionally biased region" description="Polar residues" evidence="9">
    <location>
        <begin position="109"/>
        <end position="138"/>
    </location>
</feature>
<feature type="region of interest" description="Disordered" evidence="9">
    <location>
        <begin position="1697"/>
        <end position="1762"/>
    </location>
</feature>
<dbReference type="EMBL" id="DF830072">
    <property type="protein sequence ID" value="GAK64511.1"/>
    <property type="molecule type" value="Genomic_DNA"/>
</dbReference>
<dbReference type="PROSITE" id="PS51011">
    <property type="entry name" value="ARID"/>
    <property type="match status" value="1"/>
</dbReference>
<evidence type="ECO:0000256" key="4">
    <source>
        <dbReference type="ARBA" id="ARBA00022771"/>
    </source>
</evidence>
<feature type="region of interest" description="Disordered" evidence="9">
    <location>
        <begin position="294"/>
        <end position="325"/>
    </location>
</feature>
<evidence type="ECO:0000256" key="9">
    <source>
        <dbReference type="SAM" id="MobiDB-lite"/>
    </source>
</evidence>
<dbReference type="PANTHER" id="PTHR10694:SF33">
    <property type="entry name" value="LYSINE-SPECIFIC DEMETHYLASE 5"/>
    <property type="match status" value="1"/>
</dbReference>
<feature type="region of interest" description="Disordered" evidence="9">
    <location>
        <begin position="2278"/>
        <end position="2349"/>
    </location>
</feature>
<dbReference type="InterPro" id="IPR003349">
    <property type="entry name" value="JmjN"/>
</dbReference>
<dbReference type="PROSITE" id="PS51183">
    <property type="entry name" value="JMJN"/>
    <property type="match status" value="1"/>
</dbReference>
<evidence type="ECO:0000259" key="11">
    <source>
        <dbReference type="PROSITE" id="PS51011"/>
    </source>
</evidence>
<gene>
    <name evidence="14" type="ORF">PAN0_005d2725</name>
</gene>
<comment type="subcellular location">
    <subcellularLocation>
        <location evidence="1">Nucleus</location>
    </subcellularLocation>
</comment>
<dbReference type="SMART" id="SM00545">
    <property type="entry name" value="JmjN"/>
    <property type="match status" value="1"/>
</dbReference>
<feature type="domain" description="JmjC" evidence="13">
    <location>
        <begin position="815"/>
        <end position="981"/>
    </location>
</feature>
<feature type="region of interest" description="Disordered" evidence="9">
    <location>
        <begin position="2211"/>
        <end position="2245"/>
    </location>
</feature>
<feature type="domain" description="PHD-type" evidence="10">
    <location>
        <begin position="650"/>
        <end position="700"/>
    </location>
</feature>
<dbReference type="InterPro" id="IPR003347">
    <property type="entry name" value="JmjC_dom"/>
</dbReference>
<keyword evidence="3" id="KW-0677">Repeat</keyword>
<dbReference type="PROSITE" id="PS50016">
    <property type="entry name" value="ZF_PHD_2"/>
    <property type="match status" value="3"/>
</dbReference>
<evidence type="ECO:0000259" key="13">
    <source>
        <dbReference type="PROSITE" id="PS51184"/>
    </source>
</evidence>
<dbReference type="Proteomes" id="UP000053758">
    <property type="component" value="Unassembled WGS sequence"/>
</dbReference>
<organism evidence="14">
    <name type="scientific">Pseudozyma antarctica</name>
    <name type="common">Yeast</name>
    <name type="synonym">Candida antarctica</name>
    <dbReference type="NCBI Taxonomy" id="84753"/>
    <lineage>
        <taxon>Eukaryota</taxon>
        <taxon>Fungi</taxon>
        <taxon>Dikarya</taxon>
        <taxon>Basidiomycota</taxon>
        <taxon>Ustilaginomycotina</taxon>
        <taxon>Ustilaginomycetes</taxon>
        <taxon>Ustilaginales</taxon>
        <taxon>Ustilaginaceae</taxon>
        <taxon>Moesziomyces</taxon>
    </lineage>
</organism>
<reference evidence="14" key="1">
    <citation type="submission" date="2014-07" db="EMBL/GenBank/DDBJ databases">
        <title>Draft genome sequence of the yeast Pseudozyma antarctica JCM 10317 known as a producer of lipase B which used in a wide range of industrial applications.</title>
        <authorList>
            <person name="Morita T."/>
            <person name="Saika A."/>
            <person name="Koike H."/>
        </authorList>
    </citation>
    <scope>NUCLEOTIDE SEQUENCE</scope>
    <source>
        <strain evidence="14">JCM 10317</strain>
    </source>
</reference>
<evidence type="ECO:0000256" key="3">
    <source>
        <dbReference type="ARBA" id="ARBA00022737"/>
    </source>
</evidence>
<dbReference type="SMART" id="SM00249">
    <property type="entry name" value="PHD"/>
    <property type="match status" value="3"/>
</dbReference>
<evidence type="ECO:0000259" key="10">
    <source>
        <dbReference type="PROSITE" id="PS50016"/>
    </source>
</evidence>
<dbReference type="GO" id="GO:0003677">
    <property type="term" value="F:DNA binding"/>
    <property type="evidence" value="ECO:0007669"/>
    <property type="project" value="InterPro"/>
</dbReference>
<dbReference type="GeneID" id="26303596"/>
<feature type="domain" description="JmjN" evidence="12">
    <location>
        <begin position="338"/>
        <end position="383"/>
    </location>
</feature>
<dbReference type="PROSITE" id="PS01359">
    <property type="entry name" value="ZF_PHD_1"/>
    <property type="match status" value="2"/>
</dbReference>
<dbReference type="SUPFAM" id="SSF46774">
    <property type="entry name" value="ARID-like"/>
    <property type="match status" value="1"/>
</dbReference>
<feature type="domain" description="PHD-type" evidence="10">
    <location>
        <begin position="1534"/>
        <end position="1589"/>
    </location>
</feature>
<dbReference type="Pfam" id="PF00628">
    <property type="entry name" value="PHD"/>
    <property type="match status" value="2"/>
</dbReference>
<dbReference type="InterPro" id="IPR013083">
    <property type="entry name" value="Znf_RING/FYVE/PHD"/>
</dbReference>
<feature type="region of interest" description="Disordered" evidence="9">
    <location>
        <begin position="108"/>
        <end position="276"/>
    </location>
</feature>
<dbReference type="GO" id="GO:0034647">
    <property type="term" value="F:histone H3K4me/H3K4me2/H3K4me3 demethylase activity"/>
    <property type="evidence" value="ECO:0007669"/>
    <property type="project" value="TreeGrafter"/>
</dbReference>
<dbReference type="SUPFAM" id="SSF51197">
    <property type="entry name" value="Clavaminate synthase-like"/>
    <property type="match status" value="1"/>
</dbReference>
<feature type="compositionally biased region" description="Basic and acidic residues" evidence="9">
    <location>
        <begin position="1713"/>
        <end position="1729"/>
    </location>
</feature>
<dbReference type="RefSeq" id="XP_014657451.1">
    <property type="nucleotide sequence ID" value="XM_014801965.1"/>
</dbReference>
<feature type="compositionally biased region" description="Polar residues" evidence="9">
    <location>
        <begin position="581"/>
        <end position="590"/>
    </location>
</feature>
<accession>A0A081CCW5</accession>
<evidence type="ECO:0000256" key="1">
    <source>
        <dbReference type="ARBA" id="ARBA00004123"/>
    </source>
</evidence>
<keyword evidence="15" id="KW-1185">Reference proteome</keyword>
<keyword evidence="6" id="KW-0408">Iron</keyword>
<dbReference type="FunFam" id="2.60.120.650:FF:000014">
    <property type="entry name" value="PHD transcription factor (Rum1)"/>
    <property type="match status" value="1"/>
</dbReference>
<dbReference type="Gene3D" id="2.30.30.1150">
    <property type="match status" value="1"/>
</dbReference>
<dbReference type="CDD" id="cd16100">
    <property type="entry name" value="ARID"/>
    <property type="match status" value="1"/>
</dbReference>
<dbReference type="InterPro" id="IPR011011">
    <property type="entry name" value="Znf_FYVE_PHD"/>
</dbReference>
<dbReference type="Pfam" id="PF02373">
    <property type="entry name" value="JmjC"/>
    <property type="match status" value="1"/>
</dbReference>
<evidence type="ECO:0000256" key="2">
    <source>
        <dbReference type="ARBA" id="ARBA00022723"/>
    </source>
</evidence>
<dbReference type="GO" id="GO:0005634">
    <property type="term" value="C:nucleus"/>
    <property type="evidence" value="ECO:0007669"/>
    <property type="project" value="UniProtKB-SubCell"/>
</dbReference>
<dbReference type="InterPro" id="IPR036431">
    <property type="entry name" value="ARID_dom_sf"/>
</dbReference>
<feature type="compositionally biased region" description="Polar residues" evidence="9">
    <location>
        <begin position="520"/>
        <end position="544"/>
    </location>
</feature>
<dbReference type="InterPro" id="IPR019786">
    <property type="entry name" value="Zinc_finger_PHD-type_CS"/>
</dbReference>
<dbReference type="InterPro" id="IPR001965">
    <property type="entry name" value="Znf_PHD"/>
</dbReference>
<dbReference type="CDD" id="cd15543">
    <property type="entry name" value="PHD_RSF1"/>
    <property type="match status" value="1"/>
</dbReference>
<feature type="compositionally biased region" description="Basic and acidic residues" evidence="9">
    <location>
        <begin position="2326"/>
        <end position="2349"/>
    </location>
</feature>
<dbReference type="HOGENOM" id="CLU_000991_1_0_1"/>
<dbReference type="GO" id="GO:0008270">
    <property type="term" value="F:zinc ion binding"/>
    <property type="evidence" value="ECO:0007669"/>
    <property type="project" value="UniProtKB-KW"/>
</dbReference>
<dbReference type="Gene3D" id="1.10.150.60">
    <property type="entry name" value="ARID DNA-binding domain"/>
    <property type="match status" value="1"/>
</dbReference>
<keyword evidence="4 8" id="KW-0863">Zinc-finger</keyword>
<dbReference type="InterPro" id="IPR004198">
    <property type="entry name" value="Znf_C5HC2"/>
</dbReference>
<feature type="compositionally biased region" description="Polar residues" evidence="9">
    <location>
        <begin position="176"/>
        <end position="193"/>
    </location>
</feature>
<keyword evidence="7" id="KW-0539">Nucleus</keyword>
<protein>
    <submittedName>
        <fullName evidence="14">Rum1</fullName>
    </submittedName>
</protein>